<feature type="signal peptide" evidence="1">
    <location>
        <begin position="1"/>
        <end position="23"/>
    </location>
</feature>
<gene>
    <name evidence="2" type="ORF">JIN85_14890</name>
</gene>
<dbReference type="EMBL" id="JAENIJ010000026">
    <property type="protein sequence ID" value="MBK1883702.1"/>
    <property type="molecule type" value="Genomic_DNA"/>
</dbReference>
<dbReference type="RefSeq" id="WP_200272117.1">
    <property type="nucleotide sequence ID" value="NZ_JAENIJ010000026.1"/>
</dbReference>
<sequence>MLKSLHLCVWLLLFLGRSMGADAVEFRVLVCKPAIAKAIKSNLDEAKISMDSFETTYDRLTGTGDIQELFRIQKSDWVPGSQLVYTAKSSSGGQAGNSWEVNLQGQRLKSGDSTGYRAQLKLAAAKGNESTEFDANATRSSLSEQWCVLAEFSWNSQRLLWLGRGDEKSADAAQNPELRVEGIVFSSKTKDSASLLNKSPEELAVICDKIALNDDAEVFRIWGGSSGLYGIAKTGENSLDVQLRCLESQNRKLVDCGGQIQIHHGSSTPSLEAGKTIPKGAWSLISTRDLEDGESMVLFLKVTGGQTEPSAIDPISPLPEKGNLTRSYTVHPSAMRILNQKYPGKEPRQTKQLFLDAGIPAGNWKIFYTPGGPSFMVTGDVSVHQKFLEIIEGLWWKE</sequence>
<keyword evidence="3" id="KW-1185">Reference proteome</keyword>
<keyword evidence="1" id="KW-0732">Signal</keyword>
<evidence type="ECO:0000313" key="3">
    <source>
        <dbReference type="Proteomes" id="UP000603141"/>
    </source>
</evidence>
<evidence type="ECO:0000313" key="2">
    <source>
        <dbReference type="EMBL" id="MBK1883702.1"/>
    </source>
</evidence>
<proteinExistence type="predicted"/>
<name>A0A934VVM3_9BACT</name>
<organism evidence="2 3">
    <name type="scientific">Luteolibacter pohnpeiensis</name>
    <dbReference type="NCBI Taxonomy" id="454153"/>
    <lineage>
        <taxon>Bacteria</taxon>
        <taxon>Pseudomonadati</taxon>
        <taxon>Verrucomicrobiota</taxon>
        <taxon>Verrucomicrobiia</taxon>
        <taxon>Verrucomicrobiales</taxon>
        <taxon>Verrucomicrobiaceae</taxon>
        <taxon>Luteolibacter</taxon>
    </lineage>
</organism>
<protein>
    <submittedName>
        <fullName evidence="2">Uncharacterized protein</fullName>
    </submittedName>
</protein>
<dbReference type="Proteomes" id="UP000603141">
    <property type="component" value="Unassembled WGS sequence"/>
</dbReference>
<evidence type="ECO:0000256" key="1">
    <source>
        <dbReference type="SAM" id="SignalP"/>
    </source>
</evidence>
<reference evidence="2" key="1">
    <citation type="submission" date="2021-01" db="EMBL/GenBank/DDBJ databases">
        <title>Modified the classification status of verrucomicrobia.</title>
        <authorList>
            <person name="Feng X."/>
        </authorList>
    </citation>
    <scope>NUCLEOTIDE SEQUENCE</scope>
    <source>
        <strain evidence="2">KCTC 22041</strain>
    </source>
</reference>
<feature type="chain" id="PRO_5038132135" evidence="1">
    <location>
        <begin position="24"/>
        <end position="398"/>
    </location>
</feature>
<comment type="caution">
    <text evidence="2">The sequence shown here is derived from an EMBL/GenBank/DDBJ whole genome shotgun (WGS) entry which is preliminary data.</text>
</comment>
<dbReference type="AlphaFoldDB" id="A0A934VVM3"/>
<accession>A0A934VVM3</accession>